<organism evidence="2 3">
    <name type="scientific">Dyella halodurans</name>
    <dbReference type="NCBI Taxonomy" id="1920171"/>
    <lineage>
        <taxon>Bacteria</taxon>
        <taxon>Pseudomonadati</taxon>
        <taxon>Pseudomonadota</taxon>
        <taxon>Gammaproteobacteria</taxon>
        <taxon>Lysobacterales</taxon>
        <taxon>Rhodanobacteraceae</taxon>
        <taxon>Dyella</taxon>
    </lineage>
</organism>
<dbReference type="RefSeq" id="WP_266151082.1">
    <property type="nucleotide sequence ID" value="NZ_JAPDPF010000006.1"/>
</dbReference>
<keyword evidence="1" id="KW-1133">Transmembrane helix</keyword>
<comment type="caution">
    <text evidence="2">The sequence shown here is derived from an EMBL/GenBank/DDBJ whole genome shotgun (WGS) entry which is preliminary data.</text>
</comment>
<feature type="transmembrane region" description="Helical" evidence="1">
    <location>
        <begin position="36"/>
        <end position="58"/>
    </location>
</feature>
<evidence type="ECO:0000313" key="2">
    <source>
        <dbReference type="EMBL" id="MFC4526108.1"/>
    </source>
</evidence>
<accession>A0ABV9BZR0</accession>
<gene>
    <name evidence="2" type="ORF">ACFO5W_05605</name>
</gene>
<protein>
    <recommendedName>
        <fullName evidence="4">DUF3094 family protein</fullName>
    </recommendedName>
</protein>
<evidence type="ECO:0008006" key="4">
    <source>
        <dbReference type="Google" id="ProtNLM"/>
    </source>
</evidence>
<name>A0ABV9BZR0_9GAMM</name>
<keyword evidence="3" id="KW-1185">Reference proteome</keyword>
<dbReference type="Proteomes" id="UP001595961">
    <property type="component" value="Unassembled WGS sequence"/>
</dbReference>
<proteinExistence type="predicted"/>
<sequence length="64" mass="7559">MSALRDELLRPLTPEQEARLTDKQKMMRQFIRRRSLLVYIFGSVFFLAILIALAYTSFASHYPH</sequence>
<reference evidence="3" key="1">
    <citation type="journal article" date="2019" name="Int. J. Syst. Evol. Microbiol.">
        <title>The Global Catalogue of Microorganisms (GCM) 10K type strain sequencing project: providing services to taxonomists for standard genome sequencing and annotation.</title>
        <authorList>
            <consortium name="The Broad Institute Genomics Platform"/>
            <consortium name="The Broad Institute Genome Sequencing Center for Infectious Disease"/>
            <person name="Wu L."/>
            <person name="Ma J."/>
        </authorList>
    </citation>
    <scope>NUCLEOTIDE SEQUENCE [LARGE SCALE GENOMIC DNA]</scope>
    <source>
        <strain evidence="3">CCM 4481</strain>
    </source>
</reference>
<dbReference type="EMBL" id="JBHSGA010000011">
    <property type="protein sequence ID" value="MFC4526108.1"/>
    <property type="molecule type" value="Genomic_DNA"/>
</dbReference>
<evidence type="ECO:0000313" key="3">
    <source>
        <dbReference type="Proteomes" id="UP001595961"/>
    </source>
</evidence>
<keyword evidence="1" id="KW-0812">Transmembrane</keyword>
<evidence type="ECO:0000256" key="1">
    <source>
        <dbReference type="SAM" id="Phobius"/>
    </source>
</evidence>
<keyword evidence="1" id="KW-0472">Membrane</keyword>